<dbReference type="AlphaFoldDB" id="A0A0M2P5H0"/>
<sequence>MNKLFINNQFVESESNDTMNVINPATEEIIDTITFATKDEVNSAVENLNMHN</sequence>
<dbReference type="Gene3D" id="3.40.605.10">
    <property type="entry name" value="Aldehyde Dehydrogenase, Chain A, domain 1"/>
    <property type="match status" value="1"/>
</dbReference>
<evidence type="ECO:0000313" key="2">
    <source>
        <dbReference type="EMBL" id="KKI65490.1"/>
    </source>
</evidence>
<dbReference type="GO" id="GO:0016491">
    <property type="term" value="F:oxidoreductase activity"/>
    <property type="evidence" value="ECO:0007669"/>
    <property type="project" value="UniProtKB-KW"/>
</dbReference>
<evidence type="ECO:0000256" key="1">
    <source>
        <dbReference type="ARBA" id="ARBA00023002"/>
    </source>
</evidence>
<dbReference type="InterPro" id="IPR016161">
    <property type="entry name" value="Ald_DH/histidinol_DH"/>
</dbReference>
<dbReference type="Proteomes" id="UP000034455">
    <property type="component" value="Unassembled WGS sequence"/>
</dbReference>
<dbReference type="PATRIC" id="fig|74704.6.peg.1482"/>
<evidence type="ECO:0000313" key="3">
    <source>
        <dbReference type="Proteomes" id="UP000034455"/>
    </source>
</evidence>
<gene>
    <name evidence="2" type="ORF">UF66_1447</name>
</gene>
<dbReference type="InterPro" id="IPR016162">
    <property type="entry name" value="Ald_DH_N"/>
</dbReference>
<organism evidence="2 3">
    <name type="scientific">Staphylococcus cohnii subsp. cohnii</name>
    <dbReference type="NCBI Taxonomy" id="74704"/>
    <lineage>
        <taxon>Bacteria</taxon>
        <taxon>Bacillati</taxon>
        <taxon>Bacillota</taxon>
        <taxon>Bacilli</taxon>
        <taxon>Bacillales</taxon>
        <taxon>Staphylococcaceae</taxon>
        <taxon>Staphylococcus</taxon>
        <taxon>Staphylococcus cohnii species complex</taxon>
    </lineage>
</organism>
<accession>A0A0M2P5H0</accession>
<dbReference type="EMBL" id="LAKJ01000002">
    <property type="protein sequence ID" value="KKI65490.1"/>
    <property type="molecule type" value="Genomic_DNA"/>
</dbReference>
<reference evidence="2 3" key="1">
    <citation type="submission" date="2015-03" db="EMBL/GenBank/DDBJ databases">
        <title>Genome Assembly of Staphylococcus cohnii subsp. cohnii strain G22B2.</title>
        <authorList>
            <person name="Nair G."/>
            <person name="Kaur G."/>
            <person name="Khatri I."/>
            <person name="Singh N.K."/>
            <person name="Sathyabama S."/>
            <person name="Maurya S.K."/>
            <person name="Subramanian S."/>
            <person name="Agrewala J.N."/>
            <person name="Mayilraj S."/>
        </authorList>
    </citation>
    <scope>NUCLEOTIDE SEQUENCE [LARGE SCALE GENOMIC DNA]</scope>
    <source>
        <strain evidence="2 3">G22B2</strain>
    </source>
</reference>
<keyword evidence="1" id="KW-0560">Oxidoreductase</keyword>
<proteinExistence type="predicted"/>
<dbReference type="SUPFAM" id="SSF53720">
    <property type="entry name" value="ALDH-like"/>
    <property type="match status" value="1"/>
</dbReference>
<name>A0A0M2P5H0_STACC</name>
<comment type="caution">
    <text evidence="2">The sequence shown here is derived from an EMBL/GenBank/DDBJ whole genome shotgun (WGS) entry which is preliminary data.</text>
</comment>
<protein>
    <submittedName>
        <fullName evidence="2">Aldehyde dehydrogenase A</fullName>
    </submittedName>
</protein>